<organism evidence="2">
    <name type="scientific">Arundo donax</name>
    <name type="common">Giant reed</name>
    <name type="synonym">Donax arundinaceus</name>
    <dbReference type="NCBI Taxonomy" id="35708"/>
    <lineage>
        <taxon>Eukaryota</taxon>
        <taxon>Viridiplantae</taxon>
        <taxon>Streptophyta</taxon>
        <taxon>Embryophyta</taxon>
        <taxon>Tracheophyta</taxon>
        <taxon>Spermatophyta</taxon>
        <taxon>Magnoliopsida</taxon>
        <taxon>Liliopsida</taxon>
        <taxon>Poales</taxon>
        <taxon>Poaceae</taxon>
        <taxon>PACMAD clade</taxon>
        <taxon>Arundinoideae</taxon>
        <taxon>Arundineae</taxon>
        <taxon>Arundo</taxon>
    </lineage>
</organism>
<proteinExistence type="predicted"/>
<evidence type="ECO:0000313" key="2">
    <source>
        <dbReference type="EMBL" id="JAD28485.1"/>
    </source>
</evidence>
<keyword evidence="1" id="KW-1133">Transmembrane helix</keyword>
<name>A0A0A8YVF1_ARUDO</name>
<reference evidence="2" key="2">
    <citation type="journal article" date="2015" name="Data Brief">
        <title>Shoot transcriptome of the giant reed, Arundo donax.</title>
        <authorList>
            <person name="Barrero R.A."/>
            <person name="Guerrero F.D."/>
            <person name="Moolhuijzen P."/>
            <person name="Goolsby J.A."/>
            <person name="Tidwell J."/>
            <person name="Bellgard S.E."/>
            <person name="Bellgard M.I."/>
        </authorList>
    </citation>
    <scope>NUCLEOTIDE SEQUENCE</scope>
    <source>
        <tissue evidence="2">Shoot tissue taken approximately 20 cm above the soil surface</tissue>
    </source>
</reference>
<evidence type="ECO:0000256" key="1">
    <source>
        <dbReference type="SAM" id="Phobius"/>
    </source>
</evidence>
<dbReference type="AlphaFoldDB" id="A0A0A8YVF1"/>
<reference evidence="2" key="1">
    <citation type="submission" date="2014-09" db="EMBL/GenBank/DDBJ databases">
        <authorList>
            <person name="Magalhaes I.L.F."/>
            <person name="Oliveira U."/>
            <person name="Santos F.R."/>
            <person name="Vidigal T.H.D.A."/>
            <person name="Brescovit A.D."/>
            <person name="Santos A.J."/>
        </authorList>
    </citation>
    <scope>NUCLEOTIDE SEQUENCE</scope>
    <source>
        <tissue evidence="2">Shoot tissue taken approximately 20 cm above the soil surface</tissue>
    </source>
</reference>
<protein>
    <submittedName>
        <fullName evidence="2">Uncharacterized protein</fullName>
    </submittedName>
</protein>
<keyword evidence="1" id="KW-0472">Membrane</keyword>
<dbReference type="EMBL" id="GBRH01269410">
    <property type="protein sequence ID" value="JAD28485.1"/>
    <property type="molecule type" value="Transcribed_RNA"/>
</dbReference>
<sequence length="29" mass="3429">MVLITWSMLATTALYLLCKCLFYKMLMKV</sequence>
<feature type="transmembrane region" description="Helical" evidence="1">
    <location>
        <begin position="6"/>
        <end position="26"/>
    </location>
</feature>
<accession>A0A0A8YVF1</accession>
<keyword evidence="1" id="KW-0812">Transmembrane</keyword>